<reference evidence="1 2" key="1">
    <citation type="submission" date="2017-07" db="EMBL/GenBank/DDBJ databases">
        <title>Phylogenetic study on the rhizospheric bacterium Ochrobactrum sp. A44.</title>
        <authorList>
            <person name="Krzyzanowska D.M."/>
            <person name="Ossowicki A."/>
            <person name="Rajewska M."/>
            <person name="Maciag T."/>
            <person name="Kaczynski Z."/>
            <person name="Czerwicka M."/>
            <person name="Jafra S."/>
        </authorList>
    </citation>
    <scope>NUCLEOTIDE SEQUENCE [LARGE SCALE GENOMIC DNA]</scope>
    <source>
        <strain evidence="1 2">OgA9a</strain>
    </source>
</reference>
<dbReference type="EMBL" id="NNRL01000158">
    <property type="protein sequence ID" value="OYR13312.1"/>
    <property type="molecule type" value="Genomic_DNA"/>
</dbReference>
<dbReference type="Proteomes" id="UP000216478">
    <property type="component" value="Unassembled WGS sequence"/>
</dbReference>
<proteinExistence type="predicted"/>
<gene>
    <name evidence="1" type="ORF">CEV33_1037</name>
</gene>
<protein>
    <submittedName>
        <fullName evidence="1">Uncharacterized protein</fullName>
    </submittedName>
</protein>
<keyword evidence="2" id="KW-1185">Reference proteome</keyword>
<accession>A0A256FEL2</accession>
<sequence length="128" mass="14541">MQMEFDFDKPITTPAIQPEPEPFGTIVAFPLARHFASSRLLGEELRAIPTIEERRKLWGKRTGALIRSRIACGLSREVAEADVSAWADLAREEYRNPLPCFQKPSRFEALLPFPSHDQDEPHARQAQA</sequence>
<evidence type="ECO:0000313" key="2">
    <source>
        <dbReference type="Proteomes" id="UP000216478"/>
    </source>
</evidence>
<dbReference type="AlphaFoldDB" id="A0A256FEL2"/>
<comment type="caution">
    <text evidence="1">The sequence shown here is derived from an EMBL/GenBank/DDBJ whole genome shotgun (WGS) entry which is preliminary data.</text>
</comment>
<evidence type="ECO:0000313" key="1">
    <source>
        <dbReference type="EMBL" id="OYR13312.1"/>
    </source>
</evidence>
<organism evidence="1 2">
    <name type="scientific">Brucella grignonensis</name>
    <dbReference type="NCBI Taxonomy" id="94627"/>
    <lineage>
        <taxon>Bacteria</taxon>
        <taxon>Pseudomonadati</taxon>
        <taxon>Pseudomonadota</taxon>
        <taxon>Alphaproteobacteria</taxon>
        <taxon>Hyphomicrobiales</taxon>
        <taxon>Brucellaceae</taxon>
        <taxon>Brucella/Ochrobactrum group</taxon>
        <taxon>Brucella</taxon>
    </lineage>
</organism>
<name>A0A256FEL2_9HYPH</name>